<evidence type="ECO:0000313" key="2">
    <source>
        <dbReference type="EMBL" id="KAJ8875161.1"/>
    </source>
</evidence>
<name>A0ABQ9GSZ6_9NEOP</name>
<evidence type="ECO:0000256" key="1">
    <source>
        <dbReference type="SAM" id="MobiDB-lite"/>
    </source>
</evidence>
<proteinExistence type="predicted"/>
<dbReference type="Proteomes" id="UP001159363">
    <property type="component" value="Chromosome 8"/>
</dbReference>
<gene>
    <name evidence="2" type="ORF">PR048_023056</name>
</gene>
<comment type="caution">
    <text evidence="2">The sequence shown here is derived from an EMBL/GenBank/DDBJ whole genome shotgun (WGS) entry which is preliminary data.</text>
</comment>
<evidence type="ECO:0000313" key="3">
    <source>
        <dbReference type="Proteomes" id="UP001159363"/>
    </source>
</evidence>
<keyword evidence="3" id="KW-1185">Reference proteome</keyword>
<reference evidence="2 3" key="1">
    <citation type="submission" date="2023-02" db="EMBL/GenBank/DDBJ databases">
        <title>LHISI_Scaffold_Assembly.</title>
        <authorList>
            <person name="Stuart O.P."/>
            <person name="Cleave R."/>
            <person name="Magrath M.J.L."/>
            <person name="Mikheyev A.S."/>
        </authorList>
    </citation>
    <scope>NUCLEOTIDE SEQUENCE [LARGE SCALE GENOMIC DNA]</scope>
    <source>
        <strain evidence="2">Daus_M_001</strain>
        <tissue evidence="2">Leg muscle</tissue>
    </source>
</reference>
<organism evidence="2 3">
    <name type="scientific">Dryococelus australis</name>
    <dbReference type="NCBI Taxonomy" id="614101"/>
    <lineage>
        <taxon>Eukaryota</taxon>
        <taxon>Metazoa</taxon>
        <taxon>Ecdysozoa</taxon>
        <taxon>Arthropoda</taxon>
        <taxon>Hexapoda</taxon>
        <taxon>Insecta</taxon>
        <taxon>Pterygota</taxon>
        <taxon>Neoptera</taxon>
        <taxon>Polyneoptera</taxon>
        <taxon>Phasmatodea</taxon>
        <taxon>Verophasmatodea</taxon>
        <taxon>Anareolatae</taxon>
        <taxon>Phasmatidae</taxon>
        <taxon>Eurycanthinae</taxon>
        <taxon>Dryococelus</taxon>
    </lineage>
</organism>
<accession>A0ABQ9GSZ6</accession>
<sequence>MPVSTQLRSLSMLSLFRTLYDELGLPASVLSDIVMTWLREREHERALSGPAKTRSRFFPPSEVAQCYSNLNSVREDTCSIPGPAVLIAVFPWHSESLQVNHCSRFSQQLAPSLTTYEKLMESVAILQGENIHHVGNVDSARSLQTTNVCYERRVSDVALRGDKTSSLANGLHHGAGSTASGKDMSRVIDIELPSPLLSDVPEIKFLRGQGKREISEKKNPPTNGNGTIPTCENPVTQPRIEPGSPLWEASRLTAQPPQPLQWLNALEILSTRHARSRTPRTNTLLQSINELRDTAYSVLLGATAPKYTFMARVNVSLTGAGGQVTILKAHFGQHICRSYSDHVNMTSRDAEFRTRPRPQERPNVDTGLQKHVAAYKRLLVMISCEDCATHAHRGRERCEGKKTAHNCTKPCPVTECRKFALAQLGREMRTQDPSDIVTNGILRLMYRKTYYPDTAKLGTPKPFLVELCGEGNMEARKIAVRVTTVTLDTGVNEFLALPVDQRREVVLKQKLCFNLLETSPGKEAYFQTKMHEVPETASYLNPLIQSQCPLSGTFTREVAILVCTVDRRTHCPIRKVPYVWETSFTAETIPINTRNAQKHFTPVQSLACSGDEAFDGRVSVALIAFLASEPEAEIALELDL</sequence>
<feature type="region of interest" description="Disordered" evidence="1">
    <location>
        <begin position="213"/>
        <end position="236"/>
    </location>
</feature>
<dbReference type="EMBL" id="JARBHB010000009">
    <property type="protein sequence ID" value="KAJ8875161.1"/>
    <property type="molecule type" value="Genomic_DNA"/>
</dbReference>
<protein>
    <submittedName>
        <fullName evidence="2">Uncharacterized protein</fullName>
    </submittedName>
</protein>
<feature type="compositionally biased region" description="Polar residues" evidence="1">
    <location>
        <begin position="220"/>
        <end position="236"/>
    </location>
</feature>